<gene>
    <name evidence="7" type="ORF">IV52_GL000376</name>
</gene>
<keyword evidence="2 4" id="KW-0694">RNA-binding</keyword>
<dbReference type="InterPro" id="IPR018496">
    <property type="entry name" value="PsdUridine_synth_RsuA/RluB_CS"/>
</dbReference>
<dbReference type="Proteomes" id="UP000051565">
    <property type="component" value="Unassembled WGS sequence"/>
</dbReference>
<evidence type="ECO:0000256" key="5">
    <source>
        <dbReference type="RuleBase" id="RU003887"/>
    </source>
</evidence>
<keyword evidence="3 5" id="KW-0413">Isomerase</keyword>
<dbReference type="PROSITE" id="PS01149">
    <property type="entry name" value="PSI_RSU"/>
    <property type="match status" value="1"/>
</dbReference>
<evidence type="ECO:0000313" key="8">
    <source>
        <dbReference type="Proteomes" id="UP000051565"/>
    </source>
</evidence>
<dbReference type="STRING" id="53444.AYR59_05325"/>
<protein>
    <recommendedName>
        <fullName evidence="5">Pseudouridine synthase</fullName>
        <ecNumber evidence="5">5.4.99.-</ecNumber>
    </recommendedName>
</protein>
<evidence type="ECO:0000256" key="2">
    <source>
        <dbReference type="ARBA" id="ARBA00022884"/>
    </source>
</evidence>
<sequence>MVMNDRLQKVMAHAGIASRRACETLIETGHVRVNGSVVTTLGVKVNNSDRIEVDRVPIKRESPVYFVLNKPKGIITSVKDEKDRKTVLDYFKHKVPERIYPVGRLDYDTSGVLLLTNDGNLDYLLTHPKHEIKKTYIAKVDGIPDEKDLDRLRKGVKLEKNIKSAPADVKLLKKVGDNDQSGLIELTLHEGKNHEVKKMLNAIGHPVEKLKRINFAGIEVENLEPGQWRPLKKREVRDLFELVKNR</sequence>
<dbReference type="Pfam" id="PF00849">
    <property type="entry name" value="PseudoU_synth_2"/>
    <property type="match status" value="1"/>
</dbReference>
<dbReference type="FunFam" id="3.30.70.1560:FF:000001">
    <property type="entry name" value="Pseudouridine synthase"/>
    <property type="match status" value="1"/>
</dbReference>
<dbReference type="PANTHER" id="PTHR47683">
    <property type="entry name" value="PSEUDOURIDINE SYNTHASE FAMILY PROTEIN-RELATED"/>
    <property type="match status" value="1"/>
</dbReference>
<evidence type="ECO:0000256" key="4">
    <source>
        <dbReference type="PROSITE-ProRule" id="PRU00182"/>
    </source>
</evidence>
<feature type="domain" description="RNA-binding S4" evidence="6">
    <location>
        <begin position="5"/>
        <end position="69"/>
    </location>
</feature>
<reference evidence="7 8" key="1">
    <citation type="journal article" date="2015" name="Genome Announc.">
        <title>Expanding the biotechnology potential of lactobacilli through comparative genomics of 213 strains and associated genera.</title>
        <authorList>
            <person name="Sun Z."/>
            <person name="Harris H.M."/>
            <person name="McCann A."/>
            <person name="Guo C."/>
            <person name="Argimon S."/>
            <person name="Zhang W."/>
            <person name="Yang X."/>
            <person name="Jeffery I.B."/>
            <person name="Cooney J.C."/>
            <person name="Kagawa T.F."/>
            <person name="Liu W."/>
            <person name="Song Y."/>
            <person name="Salvetti E."/>
            <person name="Wrobel A."/>
            <person name="Rasinkangas P."/>
            <person name="Parkhill J."/>
            <person name="Rea M.C."/>
            <person name="O'Sullivan O."/>
            <person name="Ritari J."/>
            <person name="Douillard F.P."/>
            <person name="Paul Ross R."/>
            <person name="Yang R."/>
            <person name="Briner A.E."/>
            <person name="Felis G.E."/>
            <person name="de Vos W.M."/>
            <person name="Barrangou R."/>
            <person name="Klaenhammer T.R."/>
            <person name="Caufield P.W."/>
            <person name="Cui Y."/>
            <person name="Zhang H."/>
            <person name="O'Toole P.W."/>
        </authorList>
    </citation>
    <scope>NUCLEOTIDE SEQUENCE [LARGE SCALE GENOMIC DNA]</scope>
    <source>
        <strain evidence="7 8">DSM 20690</strain>
    </source>
</reference>
<dbReference type="InterPro" id="IPR036986">
    <property type="entry name" value="S4_RNA-bd_sf"/>
</dbReference>
<dbReference type="CDD" id="cd02870">
    <property type="entry name" value="PseudoU_synth_RsuA_like"/>
    <property type="match status" value="1"/>
</dbReference>
<evidence type="ECO:0000256" key="1">
    <source>
        <dbReference type="ARBA" id="ARBA00008348"/>
    </source>
</evidence>
<dbReference type="InterPro" id="IPR002942">
    <property type="entry name" value="S4_RNA-bd"/>
</dbReference>
<dbReference type="Pfam" id="PF01479">
    <property type="entry name" value="S4"/>
    <property type="match status" value="1"/>
</dbReference>
<dbReference type="InterPro" id="IPR006145">
    <property type="entry name" value="PsdUridine_synth_RsuA/RluA"/>
</dbReference>
<dbReference type="InterPro" id="IPR042092">
    <property type="entry name" value="PsdUridine_s_RsuA/RluB/E/F_cat"/>
</dbReference>
<evidence type="ECO:0000256" key="3">
    <source>
        <dbReference type="ARBA" id="ARBA00023235"/>
    </source>
</evidence>
<dbReference type="InterPro" id="IPR050343">
    <property type="entry name" value="RsuA_PseudoU_synthase"/>
</dbReference>
<dbReference type="CDD" id="cd00165">
    <property type="entry name" value="S4"/>
    <property type="match status" value="1"/>
</dbReference>
<dbReference type="NCBIfam" id="TIGR00093">
    <property type="entry name" value="pseudouridine synthase"/>
    <property type="match status" value="1"/>
</dbReference>
<dbReference type="Gene3D" id="3.30.70.1560">
    <property type="entry name" value="Alpha-L RNA-binding motif"/>
    <property type="match status" value="1"/>
</dbReference>
<dbReference type="GO" id="GO:0120159">
    <property type="term" value="F:rRNA pseudouridine synthase activity"/>
    <property type="evidence" value="ECO:0007669"/>
    <property type="project" value="UniProtKB-ARBA"/>
</dbReference>
<keyword evidence="8" id="KW-1185">Reference proteome</keyword>
<dbReference type="SUPFAM" id="SSF55120">
    <property type="entry name" value="Pseudouridine synthase"/>
    <property type="match status" value="1"/>
</dbReference>
<dbReference type="PANTHER" id="PTHR47683:SF2">
    <property type="entry name" value="RNA-BINDING S4 DOMAIN-CONTAINING PROTEIN"/>
    <property type="match status" value="1"/>
</dbReference>
<dbReference type="InterPro" id="IPR020103">
    <property type="entry name" value="PsdUridine_synth_cat_dom_sf"/>
</dbReference>
<dbReference type="InterPro" id="IPR000748">
    <property type="entry name" value="PsdUridine_synth_RsuA/RluB/E/F"/>
</dbReference>
<proteinExistence type="inferred from homology"/>
<dbReference type="AlphaFoldDB" id="A0A0R2JVB1"/>
<dbReference type="Gene3D" id="3.30.70.580">
    <property type="entry name" value="Pseudouridine synthase I, catalytic domain, N-terminal subdomain"/>
    <property type="match status" value="1"/>
</dbReference>
<dbReference type="Gene3D" id="3.10.290.10">
    <property type="entry name" value="RNA-binding S4 domain"/>
    <property type="match status" value="1"/>
</dbReference>
<organism evidence="7 8">
    <name type="scientific">Fructilactobacillus lindneri DSM 20690 = JCM 11027</name>
    <dbReference type="NCBI Taxonomy" id="1122148"/>
    <lineage>
        <taxon>Bacteria</taxon>
        <taxon>Bacillati</taxon>
        <taxon>Bacillota</taxon>
        <taxon>Bacilli</taxon>
        <taxon>Lactobacillales</taxon>
        <taxon>Lactobacillaceae</taxon>
        <taxon>Fructilactobacillus</taxon>
    </lineage>
</organism>
<dbReference type="InterPro" id="IPR020094">
    <property type="entry name" value="TruA/RsuA/RluB/E/F_N"/>
</dbReference>
<dbReference type="SUPFAM" id="SSF55174">
    <property type="entry name" value="Alpha-L RNA-binding motif"/>
    <property type="match status" value="1"/>
</dbReference>
<dbReference type="PROSITE" id="PS50889">
    <property type="entry name" value="S4"/>
    <property type="match status" value="1"/>
</dbReference>
<name>A0A0R2JVB1_9LACO</name>
<accession>A0A0R2JVB1</accession>
<dbReference type="PATRIC" id="fig|1122148.6.peg.395"/>
<dbReference type="EMBL" id="JQBT01000032">
    <property type="protein sequence ID" value="KRN78972.1"/>
    <property type="molecule type" value="Genomic_DNA"/>
</dbReference>
<dbReference type="GO" id="GO:0005829">
    <property type="term" value="C:cytosol"/>
    <property type="evidence" value="ECO:0007669"/>
    <property type="project" value="UniProtKB-ARBA"/>
</dbReference>
<dbReference type="GO" id="GO:0000455">
    <property type="term" value="P:enzyme-directed rRNA pseudouridine synthesis"/>
    <property type="evidence" value="ECO:0007669"/>
    <property type="project" value="UniProtKB-ARBA"/>
</dbReference>
<comment type="caution">
    <text evidence="7">The sequence shown here is derived from an EMBL/GenBank/DDBJ whole genome shotgun (WGS) entry which is preliminary data.</text>
</comment>
<evidence type="ECO:0000313" key="7">
    <source>
        <dbReference type="EMBL" id="KRN78972.1"/>
    </source>
</evidence>
<evidence type="ECO:0000259" key="6">
    <source>
        <dbReference type="SMART" id="SM00363"/>
    </source>
</evidence>
<comment type="similarity">
    <text evidence="1 5">Belongs to the pseudouridine synthase RsuA family.</text>
</comment>
<dbReference type="GO" id="GO:0003723">
    <property type="term" value="F:RNA binding"/>
    <property type="evidence" value="ECO:0007669"/>
    <property type="project" value="UniProtKB-KW"/>
</dbReference>
<dbReference type="EC" id="5.4.99.-" evidence="5"/>
<dbReference type="FunFam" id="3.10.290.10:FF:000003">
    <property type="entry name" value="Pseudouridine synthase"/>
    <property type="match status" value="1"/>
</dbReference>
<dbReference type="SMART" id="SM00363">
    <property type="entry name" value="S4"/>
    <property type="match status" value="1"/>
</dbReference>